<protein>
    <submittedName>
        <fullName evidence="3">Histidine kinase</fullName>
    </submittedName>
</protein>
<dbReference type="STRING" id="573321.SAMN04488505_11062"/>
<evidence type="ECO:0000313" key="4">
    <source>
        <dbReference type="Proteomes" id="UP000198984"/>
    </source>
</evidence>
<evidence type="ECO:0000256" key="1">
    <source>
        <dbReference type="SAM" id="Phobius"/>
    </source>
</evidence>
<keyword evidence="1" id="KW-0812">Transmembrane</keyword>
<dbReference type="InterPro" id="IPR050640">
    <property type="entry name" value="Bact_2-comp_sensor_kinase"/>
</dbReference>
<dbReference type="PANTHER" id="PTHR34220:SF7">
    <property type="entry name" value="SENSOR HISTIDINE KINASE YPDA"/>
    <property type="match status" value="1"/>
</dbReference>
<dbReference type="Gene3D" id="3.30.565.10">
    <property type="entry name" value="Histidine kinase-like ATPase, C-terminal domain"/>
    <property type="match status" value="1"/>
</dbReference>
<reference evidence="3 4" key="1">
    <citation type="submission" date="2016-10" db="EMBL/GenBank/DDBJ databases">
        <authorList>
            <person name="de Groot N.N."/>
        </authorList>
    </citation>
    <scope>NUCLEOTIDE SEQUENCE [LARGE SCALE GENOMIC DNA]</scope>
    <source>
        <strain evidence="3 4">DSM 21039</strain>
    </source>
</reference>
<keyword evidence="3" id="KW-0418">Kinase</keyword>
<sequence>MPANGRACGFNYTNHLPGPTNQGRPVGRTERVVCRRKARARQLPGNFGINHRIMTDQHRKILFSLLLLFGVTVMNLYLDIDIDLDLGIFMVSFTALKLASFYINYKWLHPRLLAKKRYAAWLLSVALLVIIVIALRYLVEEVLFLRLFGFRNYFQELTWTFYFKDNYLRFGVWVILASVVRFIENWYHLQRQQRELEKQHFTAEISFLKSQINPHFLFNTLNSIYSLSYQQSEKAPAAILKLSEIMRYMLYDTEDKLVPLEKELQYLDNFVALQKMRFKETIYADLLVEGNTQHQQIAPLLLIAFVENAFKHGELHDAADPVLIQVTLEPEQLQLYVQNRINAQGKDQTGGIGITNIKRRLELLYPGRHTLTVNNNGTHYICELKLKLA</sequence>
<evidence type="ECO:0000259" key="2">
    <source>
        <dbReference type="Pfam" id="PF06580"/>
    </source>
</evidence>
<dbReference type="EMBL" id="FOBB01000010">
    <property type="protein sequence ID" value="SEN40058.1"/>
    <property type="molecule type" value="Genomic_DNA"/>
</dbReference>
<dbReference type="GO" id="GO:0000155">
    <property type="term" value="F:phosphorelay sensor kinase activity"/>
    <property type="evidence" value="ECO:0007669"/>
    <property type="project" value="InterPro"/>
</dbReference>
<name>A0A1H8G9U5_9BACT</name>
<keyword evidence="1" id="KW-0472">Membrane</keyword>
<dbReference type="Proteomes" id="UP000198984">
    <property type="component" value="Unassembled WGS sequence"/>
</dbReference>
<dbReference type="Pfam" id="PF06580">
    <property type="entry name" value="His_kinase"/>
    <property type="match status" value="1"/>
</dbReference>
<accession>A0A1H8G9U5</accession>
<feature type="transmembrane region" description="Helical" evidence="1">
    <location>
        <begin position="86"/>
        <end position="105"/>
    </location>
</feature>
<dbReference type="GO" id="GO:0016020">
    <property type="term" value="C:membrane"/>
    <property type="evidence" value="ECO:0007669"/>
    <property type="project" value="InterPro"/>
</dbReference>
<keyword evidence="1" id="KW-1133">Transmembrane helix</keyword>
<dbReference type="AlphaFoldDB" id="A0A1H8G9U5"/>
<organism evidence="3 4">
    <name type="scientific">Chitinophaga rupis</name>
    <dbReference type="NCBI Taxonomy" id="573321"/>
    <lineage>
        <taxon>Bacteria</taxon>
        <taxon>Pseudomonadati</taxon>
        <taxon>Bacteroidota</taxon>
        <taxon>Chitinophagia</taxon>
        <taxon>Chitinophagales</taxon>
        <taxon>Chitinophagaceae</taxon>
        <taxon>Chitinophaga</taxon>
    </lineage>
</organism>
<gene>
    <name evidence="3" type="ORF">SAMN04488505_11062</name>
</gene>
<evidence type="ECO:0000313" key="3">
    <source>
        <dbReference type="EMBL" id="SEN40058.1"/>
    </source>
</evidence>
<feature type="transmembrane region" description="Helical" evidence="1">
    <location>
        <begin position="61"/>
        <end position="80"/>
    </location>
</feature>
<dbReference type="InterPro" id="IPR036890">
    <property type="entry name" value="HATPase_C_sf"/>
</dbReference>
<dbReference type="PANTHER" id="PTHR34220">
    <property type="entry name" value="SENSOR HISTIDINE KINASE YPDA"/>
    <property type="match status" value="1"/>
</dbReference>
<feature type="domain" description="Signal transduction histidine kinase internal region" evidence="2">
    <location>
        <begin position="203"/>
        <end position="281"/>
    </location>
</feature>
<dbReference type="InterPro" id="IPR010559">
    <property type="entry name" value="Sig_transdc_His_kin_internal"/>
</dbReference>
<keyword evidence="4" id="KW-1185">Reference proteome</keyword>
<proteinExistence type="predicted"/>
<keyword evidence="3" id="KW-0808">Transferase</keyword>
<feature type="transmembrane region" description="Helical" evidence="1">
    <location>
        <begin position="117"/>
        <end position="139"/>
    </location>
</feature>